<feature type="region of interest" description="Disordered" evidence="1">
    <location>
        <begin position="89"/>
        <end position="132"/>
    </location>
</feature>
<dbReference type="Proteomes" id="UP000595448">
    <property type="component" value="Chromosome"/>
</dbReference>
<dbReference type="Pfam" id="PF20072">
    <property type="entry name" value="DUF6468"/>
    <property type="match status" value="1"/>
</dbReference>
<gene>
    <name evidence="3" type="ORF">JIP62_13790</name>
</gene>
<organism evidence="3 4">
    <name type="scientific">Brevundimonas vitisensis</name>
    <dbReference type="NCBI Taxonomy" id="2800818"/>
    <lineage>
        <taxon>Bacteria</taxon>
        <taxon>Pseudomonadati</taxon>
        <taxon>Pseudomonadota</taxon>
        <taxon>Alphaproteobacteria</taxon>
        <taxon>Caulobacterales</taxon>
        <taxon>Caulobacteraceae</taxon>
        <taxon>Brevundimonas</taxon>
    </lineage>
</organism>
<dbReference type="RefSeq" id="WP_201102718.1">
    <property type="nucleotide sequence ID" value="NZ_CP067977.1"/>
</dbReference>
<dbReference type="InterPro" id="IPR045531">
    <property type="entry name" value="DUF6468"/>
</dbReference>
<name>A0ABX7BM52_9CAUL</name>
<accession>A0ABX7BM52</accession>
<feature type="compositionally biased region" description="Low complexity" evidence="1">
    <location>
        <begin position="160"/>
        <end position="173"/>
    </location>
</feature>
<dbReference type="EMBL" id="CP067977">
    <property type="protein sequence ID" value="QQQ18347.1"/>
    <property type="molecule type" value="Genomic_DNA"/>
</dbReference>
<keyword evidence="4" id="KW-1185">Reference proteome</keyword>
<feature type="region of interest" description="Disordered" evidence="1">
    <location>
        <begin position="160"/>
        <end position="190"/>
    </location>
</feature>
<evidence type="ECO:0000313" key="3">
    <source>
        <dbReference type="EMBL" id="QQQ18347.1"/>
    </source>
</evidence>
<feature type="domain" description="DUF6468" evidence="2">
    <location>
        <begin position="31"/>
        <end position="93"/>
    </location>
</feature>
<evidence type="ECO:0000313" key="4">
    <source>
        <dbReference type="Proteomes" id="UP000595448"/>
    </source>
</evidence>
<reference evidence="3 4" key="1">
    <citation type="submission" date="2021-01" db="EMBL/GenBank/DDBJ databases">
        <title>Brevundimonas vitis sp. nov., an bacterium isolated from grape (Vitis vinifera).</title>
        <authorList>
            <person name="Jiang L."/>
            <person name="Lee J."/>
        </authorList>
    </citation>
    <scope>NUCLEOTIDE SEQUENCE [LARGE SCALE GENOMIC DNA]</scope>
    <source>
        <strain evidence="3 4">GRTSA-9</strain>
    </source>
</reference>
<feature type="compositionally biased region" description="Basic and acidic residues" evidence="1">
    <location>
        <begin position="98"/>
        <end position="114"/>
    </location>
</feature>
<evidence type="ECO:0000256" key="1">
    <source>
        <dbReference type="SAM" id="MobiDB-lite"/>
    </source>
</evidence>
<proteinExistence type="predicted"/>
<protein>
    <recommendedName>
        <fullName evidence="2">DUF6468 domain-containing protein</fullName>
    </recommendedName>
</protein>
<sequence length="202" mass="21371">MTGVVLDAVLMLLLVAALAYGIRLDRRLRTLREGQLAFAGAVNELNAAAGRAEAALGSLRAASGETDMLHDRILKARAVKQELEMLIARAPSLPSHQGEGRSRSDPGGEVRKTESGPLYSTPADASRQPILPMTGREDEDAERALRMAALAARIQGDLKPSAPVAAAPASQSAFPQLRAANQAAQESLSRARRNLDADLFAA</sequence>
<evidence type="ECO:0000259" key="2">
    <source>
        <dbReference type="Pfam" id="PF20072"/>
    </source>
</evidence>